<feature type="transmembrane region" description="Helical" evidence="10">
    <location>
        <begin position="122"/>
        <end position="140"/>
    </location>
</feature>
<evidence type="ECO:0000256" key="5">
    <source>
        <dbReference type="ARBA" id="ARBA00022692"/>
    </source>
</evidence>
<dbReference type="GO" id="GO:0009425">
    <property type="term" value="C:bacterial-type flagellum basal body"/>
    <property type="evidence" value="ECO:0007669"/>
    <property type="project" value="UniProtKB-SubCell"/>
</dbReference>
<dbReference type="NCBIfam" id="TIGR01400">
    <property type="entry name" value="fliR"/>
    <property type="match status" value="1"/>
</dbReference>
<dbReference type="InterPro" id="IPR002010">
    <property type="entry name" value="T3SS_IM_R"/>
</dbReference>
<dbReference type="GO" id="GO:0006605">
    <property type="term" value="P:protein targeting"/>
    <property type="evidence" value="ECO:0007669"/>
    <property type="project" value="UniProtKB-UniRule"/>
</dbReference>
<sequence>MTVPFSENQLLALVASVAWPFLRVGAVFLAIPIFTGHMVPVRVRVMLAASITWLISPVLPSMPDAVLFSLSGFWIAIQQFLIGLAIGLALHLVFEAIVFGGQSVAYSMGLGFASLVDPQTGVQVPVIAQFYQVLATLLFLAMDGHLVLIRLLVDSFYLLPVGFDGLSAGGMRRLALWASRLFAAGILFSLPLVTALLLVNLGFGVASRAAPQLNIFSVGFPISLGLGLFLIGISVPDVLSLFSGFLDDGYRLMSEILQ</sequence>
<evidence type="ECO:0000256" key="7">
    <source>
        <dbReference type="ARBA" id="ARBA00023136"/>
    </source>
</evidence>
<dbReference type="PANTHER" id="PTHR30065">
    <property type="entry name" value="FLAGELLAR BIOSYNTHETIC PROTEIN FLIR"/>
    <property type="match status" value="1"/>
</dbReference>
<dbReference type="AlphaFoldDB" id="A0A250KRQ3"/>
<keyword evidence="12" id="KW-1185">Reference proteome</keyword>
<dbReference type="GO" id="GO:0005886">
    <property type="term" value="C:plasma membrane"/>
    <property type="evidence" value="ECO:0007669"/>
    <property type="project" value="UniProtKB-SubCell"/>
</dbReference>
<feature type="transmembrane region" description="Helical" evidence="10">
    <location>
        <begin position="181"/>
        <end position="203"/>
    </location>
</feature>
<evidence type="ECO:0000256" key="4">
    <source>
        <dbReference type="ARBA" id="ARBA00022475"/>
    </source>
</evidence>
<keyword evidence="7 10" id="KW-0472">Membrane</keyword>
<keyword evidence="5 10" id="KW-0812">Transmembrane</keyword>
<keyword evidence="8 10" id="KW-0975">Bacterial flagellum</keyword>
<evidence type="ECO:0000256" key="9">
    <source>
        <dbReference type="NCBIfam" id="TIGR01400"/>
    </source>
</evidence>
<comment type="subcellular location">
    <subcellularLocation>
        <location evidence="10">Cell membrane</location>
        <topology evidence="10">Multi-pass membrane protein</topology>
    </subcellularLocation>
    <subcellularLocation>
        <location evidence="10">Bacterial flagellum basal body</location>
    </subcellularLocation>
</comment>
<evidence type="ECO:0000256" key="6">
    <source>
        <dbReference type="ARBA" id="ARBA00022989"/>
    </source>
</evidence>
<feature type="transmembrane region" description="Helical" evidence="10">
    <location>
        <begin position="147"/>
        <end position="169"/>
    </location>
</feature>
<protein>
    <recommendedName>
        <fullName evidence="3 9">Flagellar biosynthetic protein FliR</fullName>
    </recommendedName>
</protein>
<reference evidence="11 12" key="1">
    <citation type="submission" date="2016-12" db="EMBL/GenBank/DDBJ databases">
        <title>Genome sequencing of Methylocaldum marinum.</title>
        <authorList>
            <person name="Takeuchi M."/>
            <person name="Kamagata Y."/>
            <person name="Hiraoka S."/>
            <person name="Oshima K."/>
            <person name="Hattori M."/>
            <person name="Iwasaki W."/>
        </authorList>
    </citation>
    <scope>NUCLEOTIDE SEQUENCE [LARGE SCALE GENOMIC DNA]</scope>
    <source>
        <strain evidence="11 12">S8</strain>
    </source>
</reference>
<evidence type="ECO:0000256" key="8">
    <source>
        <dbReference type="ARBA" id="ARBA00023143"/>
    </source>
</evidence>
<dbReference type="Pfam" id="PF01311">
    <property type="entry name" value="Bac_export_1"/>
    <property type="match status" value="1"/>
</dbReference>
<keyword evidence="11" id="KW-0966">Cell projection</keyword>
<feature type="transmembrane region" description="Helical" evidence="10">
    <location>
        <begin position="215"/>
        <end position="235"/>
    </location>
</feature>
<proteinExistence type="inferred from homology"/>
<dbReference type="Proteomes" id="UP000266313">
    <property type="component" value="Chromosome"/>
</dbReference>
<keyword evidence="6 10" id="KW-1133">Transmembrane helix</keyword>
<organism evidence="11 12">
    <name type="scientific">Methylocaldum marinum</name>
    <dbReference type="NCBI Taxonomy" id="1432792"/>
    <lineage>
        <taxon>Bacteria</taxon>
        <taxon>Pseudomonadati</taxon>
        <taxon>Pseudomonadota</taxon>
        <taxon>Gammaproteobacteria</taxon>
        <taxon>Methylococcales</taxon>
        <taxon>Methylococcaceae</taxon>
        <taxon>Methylocaldum</taxon>
    </lineage>
</organism>
<dbReference type="KEGG" id="mmai:sS8_2388"/>
<dbReference type="GO" id="GO:0044780">
    <property type="term" value="P:bacterial-type flagellum assembly"/>
    <property type="evidence" value="ECO:0007669"/>
    <property type="project" value="UniProtKB-UniRule"/>
</dbReference>
<evidence type="ECO:0000256" key="1">
    <source>
        <dbReference type="ARBA" id="ARBA00002578"/>
    </source>
</evidence>
<comment type="similarity">
    <text evidence="2 10">Belongs to the FliR/MopE/SpaR family.</text>
</comment>
<dbReference type="PRINTS" id="PR00953">
    <property type="entry name" value="TYPE3IMRPROT"/>
</dbReference>
<accession>A0A250KRQ3</accession>
<comment type="function">
    <text evidence="1 10">Role in flagellar biosynthesis.</text>
</comment>
<dbReference type="EMBL" id="AP017928">
    <property type="protein sequence ID" value="BBA34340.1"/>
    <property type="molecule type" value="Genomic_DNA"/>
</dbReference>
<feature type="transmembrane region" description="Helical" evidence="10">
    <location>
        <begin position="65"/>
        <end position="90"/>
    </location>
</feature>
<dbReference type="RefSeq" id="WP_232020609.1">
    <property type="nucleotide sequence ID" value="NZ_AP017928.1"/>
</dbReference>
<evidence type="ECO:0000256" key="2">
    <source>
        <dbReference type="ARBA" id="ARBA00009772"/>
    </source>
</evidence>
<dbReference type="InterPro" id="IPR006303">
    <property type="entry name" value="FliR"/>
</dbReference>
<evidence type="ECO:0000256" key="10">
    <source>
        <dbReference type="RuleBase" id="RU362071"/>
    </source>
</evidence>
<keyword evidence="11" id="KW-0969">Cilium</keyword>
<keyword evidence="4 10" id="KW-1003">Cell membrane</keyword>
<feature type="transmembrane region" description="Helical" evidence="10">
    <location>
        <begin position="12"/>
        <end position="34"/>
    </location>
</feature>
<name>A0A250KRQ3_9GAMM</name>
<evidence type="ECO:0000313" key="12">
    <source>
        <dbReference type="Proteomes" id="UP000266313"/>
    </source>
</evidence>
<evidence type="ECO:0000313" key="11">
    <source>
        <dbReference type="EMBL" id="BBA34340.1"/>
    </source>
</evidence>
<gene>
    <name evidence="11" type="ORF">sS8_2388</name>
</gene>
<evidence type="ECO:0000256" key="3">
    <source>
        <dbReference type="ARBA" id="ARBA00021717"/>
    </source>
</evidence>
<keyword evidence="11" id="KW-0282">Flagellum</keyword>
<dbReference type="PANTHER" id="PTHR30065:SF8">
    <property type="entry name" value="FLAGELLAR BIOSYNTHETIC PROTEIN FLIR"/>
    <property type="match status" value="1"/>
</dbReference>